<reference evidence="10 11" key="1">
    <citation type="journal article" date="2018" name="Arch. Microbiol.">
        <title>New insights into the metabolic potential of the phototrophic purple bacterium Rhodopila globiformis DSM 161(T) from its draft genome sequence and evidence for a vanadium-dependent nitrogenase.</title>
        <authorList>
            <person name="Imhoff J.F."/>
            <person name="Rahn T."/>
            <person name="Kunzel S."/>
            <person name="Neulinger S.C."/>
        </authorList>
    </citation>
    <scope>NUCLEOTIDE SEQUENCE [LARGE SCALE GENOMIC DNA]</scope>
    <source>
        <strain evidence="10 11">DSM 16996</strain>
    </source>
</reference>
<evidence type="ECO:0000256" key="6">
    <source>
        <dbReference type="ARBA" id="ARBA00023014"/>
    </source>
</evidence>
<evidence type="ECO:0000256" key="4">
    <source>
        <dbReference type="ARBA" id="ARBA00023002"/>
    </source>
</evidence>
<evidence type="ECO:0000256" key="5">
    <source>
        <dbReference type="ARBA" id="ARBA00023004"/>
    </source>
</evidence>
<evidence type="ECO:0000256" key="8">
    <source>
        <dbReference type="ARBA" id="ARBA00023291"/>
    </source>
</evidence>
<feature type="domain" description="NADH:ubiquinone oxidoreductase-like 20kDa subunit" evidence="9">
    <location>
        <begin position="20"/>
        <end position="166"/>
    </location>
</feature>
<dbReference type="RefSeq" id="WP_104507559.1">
    <property type="nucleotide sequence ID" value="NZ_JACIGC010000009.1"/>
</dbReference>
<dbReference type="InterPro" id="IPR051349">
    <property type="entry name" value="Hydrogenase_assoc-protein"/>
</dbReference>
<dbReference type="GO" id="GO:0051538">
    <property type="term" value="F:3 iron, 4 sulfur cluster binding"/>
    <property type="evidence" value="ECO:0007669"/>
    <property type="project" value="UniProtKB-KW"/>
</dbReference>
<evidence type="ECO:0000256" key="2">
    <source>
        <dbReference type="ARBA" id="ARBA00022475"/>
    </source>
</evidence>
<evidence type="ECO:0000256" key="3">
    <source>
        <dbReference type="ARBA" id="ARBA00022723"/>
    </source>
</evidence>
<protein>
    <submittedName>
        <fullName evidence="10">NADP oxidoreductase</fullName>
    </submittedName>
</protein>
<evidence type="ECO:0000259" key="9">
    <source>
        <dbReference type="Pfam" id="PF01058"/>
    </source>
</evidence>
<evidence type="ECO:0000256" key="1">
    <source>
        <dbReference type="ARBA" id="ARBA00001927"/>
    </source>
</evidence>
<keyword evidence="4" id="KW-0560">Oxidoreductase</keyword>
<dbReference type="OrthoDB" id="9787729at2"/>
<keyword evidence="8" id="KW-0003">3Fe-4S</keyword>
<dbReference type="PANTHER" id="PTHR42845">
    <property type="entry name" value="COENZYME F420-REDUCING HYDROGENASE, GAMMA SUBUNIT"/>
    <property type="match status" value="1"/>
</dbReference>
<keyword evidence="2" id="KW-1003">Cell membrane</keyword>
<name>A0A2S6NA12_9HYPH</name>
<gene>
    <name evidence="10" type="ORF">CCR94_09115</name>
</gene>
<keyword evidence="7" id="KW-0472">Membrane</keyword>
<keyword evidence="11" id="KW-1185">Reference proteome</keyword>
<dbReference type="AlphaFoldDB" id="A0A2S6NA12"/>
<keyword evidence="5" id="KW-0408">Iron</keyword>
<keyword evidence="6" id="KW-0411">Iron-sulfur</keyword>
<dbReference type="Proteomes" id="UP000239089">
    <property type="component" value="Unassembled WGS sequence"/>
</dbReference>
<comment type="caution">
    <text evidence="10">The sequence shown here is derived from an EMBL/GenBank/DDBJ whole genome shotgun (WGS) entry which is preliminary data.</text>
</comment>
<proteinExistence type="predicted"/>
<dbReference type="PANTHER" id="PTHR42845:SF1">
    <property type="entry name" value="HYDROGENASE SMALL SUBUNIT"/>
    <property type="match status" value="1"/>
</dbReference>
<evidence type="ECO:0000313" key="11">
    <source>
        <dbReference type="Proteomes" id="UP000239089"/>
    </source>
</evidence>
<dbReference type="InterPro" id="IPR037024">
    <property type="entry name" value="NiFe_Hase_small_N_sf"/>
</dbReference>
<keyword evidence="3" id="KW-0479">Metal-binding</keyword>
<dbReference type="Pfam" id="PF01058">
    <property type="entry name" value="Oxidored_q6"/>
    <property type="match status" value="1"/>
</dbReference>
<sequence length="183" mass="20379">MNVRPPMKKLKVATTSLSGCFGCHMSLLDIDERLLELAKLVEFDRSPITDIKTCGPCDIALIEGAVCNSENVHVLRELRRNCKMLVAVGACAITGGLPAQRNQRDVGEILQRCYVDMPGAQGRVPDDPELPLLLDKVYPINEIVRVDYFIPGCPPSGDALWKYLTDLIGGRMPRLDYQSFRFD</sequence>
<accession>A0A2S6NA12</accession>
<dbReference type="Gene3D" id="3.40.50.700">
    <property type="entry name" value="NADH:ubiquinone oxidoreductase-like, 20kDa subunit"/>
    <property type="match status" value="1"/>
</dbReference>
<dbReference type="SUPFAM" id="SSF56770">
    <property type="entry name" value="HydA/Nqo6-like"/>
    <property type="match status" value="1"/>
</dbReference>
<dbReference type="InterPro" id="IPR006137">
    <property type="entry name" value="NADH_UbQ_OxRdtase-like_20kDa"/>
</dbReference>
<comment type="cofactor">
    <cofactor evidence="1">
        <name>[3Fe-4S] cluster</name>
        <dbReference type="ChEBI" id="CHEBI:21137"/>
    </cofactor>
</comment>
<organism evidence="10 11">
    <name type="scientific">Rhodoblastus sphagnicola</name>
    <dbReference type="NCBI Taxonomy" id="333368"/>
    <lineage>
        <taxon>Bacteria</taxon>
        <taxon>Pseudomonadati</taxon>
        <taxon>Pseudomonadota</taxon>
        <taxon>Alphaproteobacteria</taxon>
        <taxon>Hyphomicrobiales</taxon>
        <taxon>Rhodoblastaceae</taxon>
        <taxon>Rhodoblastus</taxon>
    </lineage>
</organism>
<dbReference type="GO" id="GO:0046872">
    <property type="term" value="F:metal ion binding"/>
    <property type="evidence" value="ECO:0007669"/>
    <property type="project" value="UniProtKB-KW"/>
</dbReference>
<dbReference type="EMBL" id="NHSJ01000057">
    <property type="protein sequence ID" value="PPQ31450.1"/>
    <property type="molecule type" value="Genomic_DNA"/>
</dbReference>
<evidence type="ECO:0000256" key="7">
    <source>
        <dbReference type="ARBA" id="ARBA00023136"/>
    </source>
</evidence>
<evidence type="ECO:0000313" key="10">
    <source>
        <dbReference type="EMBL" id="PPQ31450.1"/>
    </source>
</evidence>
<dbReference type="GO" id="GO:0016491">
    <property type="term" value="F:oxidoreductase activity"/>
    <property type="evidence" value="ECO:0007669"/>
    <property type="project" value="UniProtKB-KW"/>
</dbReference>